<feature type="region of interest" description="Disordered" evidence="1">
    <location>
        <begin position="1"/>
        <end position="20"/>
    </location>
</feature>
<dbReference type="Proteomes" id="UP000762676">
    <property type="component" value="Unassembled WGS sequence"/>
</dbReference>
<evidence type="ECO:0000313" key="2">
    <source>
        <dbReference type="EMBL" id="GFR69076.1"/>
    </source>
</evidence>
<dbReference type="EMBL" id="BMAT01011259">
    <property type="protein sequence ID" value="GFR69076.1"/>
    <property type="molecule type" value="Genomic_DNA"/>
</dbReference>
<protein>
    <submittedName>
        <fullName evidence="2">Uncharacterized protein</fullName>
    </submittedName>
</protein>
<sequence>MSALAAGDAPPTCGIWASRQPGSGERFEGLCRHHQDLPGRSRENNLAVTSCLPKIKLKFKLNRRLIVLKSNSDGPAIRHANLTIVRPNGWKLDAKRYGLGRRVCLKRWKAGLP</sequence>
<gene>
    <name evidence="2" type="ORF">ElyMa_005621100</name>
</gene>
<proteinExistence type="predicted"/>
<organism evidence="2 3">
    <name type="scientific">Elysia marginata</name>
    <dbReference type="NCBI Taxonomy" id="1093978"/>
    <lineage>
        <taxon>Eukaryota</taxon>
        <taxon>Metazoa</taxon>
        <taxon>Spiralia</taxon>
        <taxon>Lophotrochozoa</taxon>
        <taxon>Mollusca</taxon>
        <taxon>Gastropoda</taxon>
        <taxon>Heterobranchia</taxon>
        <taxon>Euthyneura</taxon>
        <taxon>Panpulmonata</taxon>
        <taxon>Sacoglossa</taxon>
        <taxon>Placobranchoidea</taxon>
        <taxon>Plakobranchidae</taxon>
        <taxon>Elysia</taxon>
    </lineage>
</organism>
<accession>A0AAV4F7S5</accession>
<evidence type="ECO:0000256" key="1">
    <source>
        <dbReference type="SAM" id="MobiDB-lite"/>
    </source>
</evidence>
<keyword evidence="3" id="KW-1185">Reference proteome</keyword>
<comment type="caution">
    <text evidence="2">The sequence shown here is derived from an EMBL/GenBank/DDBJ whole genome shotgun (WGS) entry which is preliminary data.</text>
</comment>
<name>A0AAV4F7S5_9GAST</name>
<dbReference type="AlphaFoldDB" id="A0AAV4F7S5"/>
<reference evidence="2 3" key="1">
    <citation type="journal article" date="2021" name="Elife">
        <title>Chloroplast acquisition without the gene transfer in kleptoplastic sea slugs, Plakobranchus ocellatus.</title>
        <authorList>
            <person name="Maeda T."/>
            <person name="Takahashi S."/>
            <person name="Yoshida T."/>
            <person name="Shimamura S."/>
            <person name="Takaki Y."/>
            <person name="Nagai Y."/>
            <person name="Toyoda A."/>
            <person name="Suzuki Y."/>
            <person name="Arimoto A."/>
            <person name="Ishii H."/>
            <person name="Satoh N."/>
            <person name="Nishiyama T."/>
            <person name="Hasebe M."/>
            <person name="Maruyama T."/>
            <person name="Minagawa J."/>
            <person name="Obokata J."/>
            <person name="Shigenobu S."/>
        </authorList>
    </citation>
    <scope>NUCLEOTIDE SEQUENCE [LARGE SCALE GENOMIC DNA]</scope>
</reference>
<evidence type="ECO:0000313" key="3">
    <source>
        <dbReference type="Proteomes" id="UP000762676"/>
    </source>
</evidence>